<evidence type="ECO:0000256" key="1">
    <source>
        <dbReference type="ARBA" id="ARBA00004141"/>
    </source>
</evidence>
<feature type="transmembrane region" description="Helical" evidence="9">
    <location>
        <begin position="158"/>
        <end position="176"/>
    </location>
</feature>
<dbReference type="GO" id="GO:0008142">
    <property type="term" value="F:oxysterol binding"/>
    <property type="evidence" value="ECO:0007669"/>
    <property type="project" value="InterPro"/>
</dbReference>
<keyword evidence="6 8" id="KW-0675">Receptor</keyword>
<keyword evidence="12" id="KW-1185">Reference proteome</keyword>
<dbReference type="AlphaFoldDB" id="A0AAD8D2K3"/>
<evidence type="ECO:0000256" key="9">
    <source>
        <dbReference type="SAM" id="Phobius"/>
    </source>
</evidence>
<feature type="transmembrane region" description="Helical" evidence="9">
    <location>
        <begin position="77"/>
        <end position="97"/>
    </location>
</feature>
<dbReference type="PRINTS" id="PR01157">
    <property type="entry name" value="P2YPURNOCPTR"/>
</dbReference>
<comment type="similarity">
    <text evidence="8">Belongs to the G-protein coupled receptor 1 family.</text>
</comment>
<name>A0AAD8D2K3_ACIOX</name>
<reference evidence="11" key="1">
    <citation type="submission" date="2022-02" db="EMBL/GenBank/DDBJ databases">
        <title>Atlantic sturgeon de novo genome assembly.</title>
        <authorList>
            <person name="Stock M."/>
            <person name="Klopp C."/>
            <person name="Guiguen Y."/>
            <person name="Cabau C."/>
            <person name="Parinello H."/>
            <person name="Santidrian Yebra-Pimentel E."/>
            <person name="Kuhl H."/>
            <person name="Dirks R.P."/>
            <person name="Guessner J."/>
            <person name="Wuertz S."/>
            <person name="Du K."/>
            <person name="Schartl M."/>
        </authorList>
    </citation>
    <scope>NUCLEOTIDE SEQUENCE</scope>
    <source>
        <strain evidence="11">STURGEONOMICS-FGT-2020</strain>
        <tissue evidence="11">Whole blood</tissue>
    </source>
</reference>
<keyword evidence="2 8" id="KW-0812">Transmembrane</keyword>
<dbReference type="InterPro" id="IPR000276">
    <property type="entry name" value="GPCR_Rhodpsn"/>
</dbReference>
<dbReference type="PANTHER" id="PTHR24237">
    <property type="entry name" value="G-PROTEIN COUPLED RECEPTOR"/>
    <property type="match status" value="1"/>
</dbReference>
<organism evidence="11 12">
    <name type="scientific">Acipenser oxyrinchus oxyrinchus</name>
    <dbReference type="NCBI Taxonomy" id="40147"/>
    <lineage>
        <taxon>Eukaryota</taxon>
        <taxon>Metazoa</taxon>
        <taxon>Chordata</taxon>
        <taxon>Craniata</taxon>
        <taxon>Vertebrata</taxon>
        <taxon>Euteleostomi</taxon>
        <taxon>Actinopterygii</taxon>
        <taxon>Chondrostei</taxon>
        <taxon>Acipenseriformes</taxon>
        <taxon>Acipenseridae</taxon>
        <taxon>Acipenser</taxon>
    </lineage>
</organism>
<dbReference type="EMBL" id="JAGXEW010000019">
    <property type="protein sequence ID" value="KAK1161315.1"/>
    <property type="molecule type" value="Genomic_DNA"/>
</dbReference>
<dbReference type="PROSITE" id="PS00237">
    <property type="entry name" value="G_PROTEIN_RECEP_F1_1"/>
    <property type="match status" value="1"/>
</dbReference>
<dbReference type="InterPro" id="IPR047160">
    <property type="entry name" value="GP183-like"/>
</dbReference>
<evidence type="ECO:0000256" key="4">
    <source>
        <dbReference type="ARBA" id="ARBA00023040"/>
    </source>
</evidence>
<feature type="transmembrane region" description="Helical" evidence="9">
    <location>
        <begin position="204"/>
        <end position="230"/>
    </location>
</feature>
<keyword evidence="7 8" id="KW-0807">Transducer</keyword>
<accession>A0AAD8D2K3</accession>
<keyword evidence="5 9" id="KW-0472">Membrane</keyword>
<gene>
    <name evidence="11" type="primary">LPAR6</name>
    <name evidence="11" type="ORF">AOXY_G20276</name>
</gene>
<dbReference type="SUPFAM" id="SSF81321">
    <property type="entry name" value="Family A G protein-coupled receptor-like"/>
    <property type="match status" value="1"/>
</dbReference>
<dbReference type="GO" id="GO:0004930">
    <property type="term" value="F:G protein-coupled receptor activity"/>
    <property type="evidence" value="ECO:0007669"/>
    <property type="project" value="UniProtKB-KW"/>
</dbReference>
<proteinExistence type="inferred from homology"/>
<dbReference type="Gene3D" id="1.20.1070.10">
    <property type="entry name" value="Rhodopsin 7-helix transmembrane proteins"/>
    <property type="match status" value="1"/>
</dbReference>
<evidence type="ECO:0000256" key="3">
    <source>
        <dbReference type="ARBA" id="ARBA00022989"/>
    </source>
</evidence>
<evidence type="ECO:0000256" key="2">
    <source>
        <dbReference type="ARBA" id="ARBA00022692"/>
    </source>
</evidence>
<feature type="domain" description="G-protein coupled receptors family 1 profile" evidence="10">
    <location>
        <begin position="56"/>
        <end position="314"/>
    </location>
</feature>
<feature type="transmembrane region" description="Helical" evidence="9">
    <location>
        <begin position="35"/>
        <end position="56"/>
    </location>
</feature>
<evidence type="ECO:0000256" key="7">
    <source>
        <dbReference type="ARBA" id="ARBA00023224"/>
    </source>
</evidence>
<dbReference type="Pfam" id="PF00001">
    <property type="entry name" value="7tm_1"/>
    <property type="match status" value="1"/>
</dbReference>
<evidence type="ECO:0000256" key="5">
    <source>
        <dbReference type="ARBA" id="ARBA00023136"/>
    </source>
</evidence>
<evidence type="ECO:0000256" key="6">
    <source>
        <dbReference type="ARBA" id="ARBA00023170"/>
    </source>
</evidence>
<feature type="transmembrane region" description="Helical" evidence="9">
    <location>
        <begin position="251"/>
        <end position="268"/>
    </location>
</feature>
<comment type="subcellular location">
    <subcellularLocation>
        <location evidence="1">Membrane</location>
        <topology evidence="1">Multi-pass membrane protein</topology>
    </subcellularLocation>
</comment>
<dbReference type="PROSITE" id="PS50262">
    <property type="entry name" value="G_PROTEIN_RECEP_F1_2"/>
    <property type="match status" value="1"/>
</dbReference>
<dbReference type="InterPro" id="IPR017452">
    <property type="entry name" value="GPCR_Rhodpsn_7TM"/>
</dbReference>
<evidence type="ECO:0000313" key="12">
    <source>
        <dbReference type="Proteomes" id="UP001230051"/>
    </source>
</evidence>
<evidence type="ECO:0000313" key="11">
    <source>
        <dbReference type="EMBL" id="KAK1161315.1"/>
    </source>
</evidence>
<evidence type="ECO:0000259" key="10">
    <source>
        <dbReference type="PROSITE" id="PS50262"/>
    </source>
</evidence>
<keyword evidence="3 9" id="KW-1133">Transmembrane helix</keyword>
<evidence type="ECO:0000256" key="8">
    <source>
        <dbReference type="RuleBase" id="RU000688"/>
    </source>
</evidence>
<sequence>METACPRATSQPNDTAVKHYGSFPDESAHNCNTGFGFMFIILPSIYCLVFLLSLAGNGTLLVHYSLNKKKSSSASKVFMANLAVLDLLLVLSLPLLISYKIQGKWPFGELLCRVSSSLFFADLYGSNFFLLCICLDRYVAVCHPLRYHSVQTPAVRRLLSCGVWVLILGGVLSLTLSGDLLEVQSDGRVTCGDTFSDEKWHGHIAVLVIVGSLLSFFLPYISVVICYALIARWLIALDDTEQSKVLRRKSMRAILSVVAVWTISYLPFHTVQLWNAFHRLHAAPNQGASLAICVSHRTVVCLASLNSFLDPLVYYFHSNGIRRNLAHCCKQAGNETKESSTARL</sequence>
<keyword evidence="4 8" id="KW-0297">G-protein coupled receptor</keyword>
<dbReference type="CDD" id="cd14982">
    <property type="entry name" value="7tmA_purinoceptor-like"/>
    <property type="match status" value="1"/>
</dbReference>
<feature type="transmembrane region" description="Helical" evidence="9">
    <location>
        <begin position="117"/>
        <end position="138"/>
    </location>
</feature>
<dbReference type="Proteomes" id="UP001230051">
    <property type="component" value="Unassembled WGS sequence"/>
</dbReference>
<protein>
    <submittedName>
        <fullName evidence="11">Lysophosphatidic acid receptor 6-like</fullName>
    </submittedName>
</protein>
<comment type="caution">
    <text evidence="11">The sequence shown here is derived from an EMBL/GenBank/DDBJ whole genome shotgun (WGS) entry which is preliminary data.</text>
</comment>
<dbReference type="GO" id="GO:0016020">
    <property type="term" value="C:membrane"/>
    <property type="evidence" value="ECO:0007669"/>
    <property type="project" value="UniProtKB-SubCell"/>
</dbReference>
<dbReference type="PRINTS" id="PR00237">
    <property type="entry name" value="GPCRRHODOPSN"/>
</dbReference>
<dbReference type="PANTHER" id="PTHR24237:SF37">
    <property type="entry name" value="COAGULATION FACTOR II (THROMBIN) RECEPTOR-LIKE 2-RELATED"/>
    <property type="match status" value="1"/>
</dbReference>